<dbReference type="AlphaFoldDB" id="A0A151I9R5"/>
<reference evidence="1 2" key="1">
    <citation type="submission" date="2016-03" db="EMBL/GenBank/DDBJ databases">
        <title>Cyphomyrmex costatus WGS genome.</title>
        <authorList>
            <person name="Nygaard S."/>
            <person name="Hu H."/>
            <person name="Boomsma J."/>
            <person name="Zhang G."/>
        </authorList>
    </citation>
    <scope>NUCLEOTIDE SEQUENCE [LARGE SCALE GENOMIC DNA]</scope>
    <source>
        <strain evidence="1">MS0001</strain>
        <tissue evidence="1">Whole body</tissue>
    </source>
</reference>
<evidence type="ECO:0000313" key="1">
    <source>
        <dbReference type="EMBL" id="KYM95816.1"/>
    </source>
</evidence>
<keyword evidence="2" id="KW-1185">Reference proteome</keyword>
<dbReference type="Proteomes" id="UP000078542">
    <property type="component" value="Unassembled WGS sequence"/>
</dbReference>
<protein>
    <submittedName>
        <fullName evidence="1">Uncharacterized protein</fullName>
    </submittedName>
</protein>
<accession>A0A151I9R5</accession>
<proteinExistence type="predicted"/>
<evidence type="ECO:0000313" key="2">
    <source>
        <dbReference type="Proteomes" id="UP000078542"/>
    </source>
</evidence>
<name>A0A151I9R5_9HYME</name>
<dbReference type="EMBL" id="KQ978269">
    <property type="protein sequence ID" value="KYM95816.1"/>
    <property type="molecule type" value="Genomic_DNA"/>
</dbReference>
<sequence>MCVFCGDDKDALEHYVKLCVKVGECFQELGKSLDEIIKILRDENLGEKKGKILRKLWKEKEKEKEKEKANKKRGED</sequence>
<organism evidence="1 2">
    <name type="scientific">Cyphomyrmex costatus</name>
    <dbReference type="NCBI Taxonomy" id="456900"/>
    <lineage>
        <taxon>Eukaryota</taxon>
        <taxon>Metazoa</taxon>
        <taxon>Ecdysozoa</taxon>
        <taxon>Arthropoda</taxon>
        <taxon>Hexapoda</taxon>
        <taxon>Insecta</taxon>
        <taxon>Pterygota</taxon>
        <taxon>Neoptera</taxon>
        <taxon>Endopterygota</taxon>
        <taxon>Hymenoptera</taxon>
        <taxon>Apocrita</taxon>
        <taxon>Aculeata</taxon>
        <taxon>Formicoidea</taxon>
        <taxon>Formicidae</taxon>
        <taxon>Myrmicinae</taxon>
        <taxon>Cyphomyrmex</taxon>
    </lineage>
</organism>
<gene>
    <name evidence="1" type="ORF">ALC62_13543</name>
</gene>